<protein>
    <submittedName>
        <fullName evidence="2">Uncharacterized protein</fullName>
    </submittedName>
</protein>
<name>A0A8R7PFU8_TRIUA</name>
<feature type="region of interest" description="Disordered" evidence="1">
    <location>
        <begin position="21"/>
        <end position="62"/>
    </location>
</feature>
<dbReference type="EnsemblPlants" id="TuG1812G0200003396.01.T01">
    <property type="protein sequence ID" value="TuG1812G0200003396.01.T01"/>
    <property type="gene ID" value="TuG1812G0200003396.01"/>
</dbReference>
<dbReference type="Proteomes" id="UP000015106">
    <property type="component" value="Chromosome 2"/>
</dbReference>
<gene>
    <name evidence="2" type="primary">LOC125541718</name>
</gene>
<dbReference type="AlphaFoldDB" id="A0A8R7PFU8"/>
<reference evidence="2" key="3">
    <citation type="submission" date="2022-06" db="UniProtKB">
        <authorList>
            <consortium name="EnsemblPlants"/>
        </authorList>
    </citation>
    <scope>IDENTIFICATION</scope>
</reference>
<sequence length="115" mass="12157">MSSVLPSVSEGIRCITCVGEKNSAPAGSKKSRSDRTPRTTAVSRSRSSFLSSASGSRSTAACTDTAKEFRPLHDASSRDGRRMKCSDGVSYTVFAVRYTTAAASSGRARNELVRG</sequence>
<reference evidence="2" key="2">
    <citation type="submission" date="2018-03" db="EMBL/GenBank/DDBJ databases">
        <title>The Triticum urartu genome reveals the dynamic nature of wheat genome evolution.</title>
        <authorList>
            <person name="Ling H."/>
            <person name="Ma B."/>
            <person name="Shi X."/>
            <person name="Liu H."/>
            <person name="Dong L."/>
            <person name="Sun H."/>
            <person name="Cao Y."/>
            <person name="Gao Q."/>
            <person name="Zheng S."/>
            <person name="Li Y."/>
            <person name="Yu Y."/>
            <person name="Du H."/>
            <person name="Qi M."/>
            <person name="Li Y."/>
            <person name="Yu H."/>
            <person name="Cui Y."/>
            <person name="Wang N."/>
            <person name="Chen C."/>
            <person name="Wu H."/>
            <person name="Zhao Y."/>
            <person name="Zhang J."/>
            <person name="Li Y."/>
            <person name="Zhou W."/>
            <person name="Zhang B."/>
            <person name="Hu W."/>
            <person name="Eijk M."/>
            <person name="Tang J."/>
            <person name="Witsenboer H."/>
            <person name="Zhao S."/>
            <person name="Li Z."/>
            <person name="Zhang A."/>
            <person name="Wang D."/>
            <person name="Liang C."/>
        </authorList>
    </citation>
    <scope>NUCLEOTIDE SEQUENCE [LARGE SCALE GENOMIC DNA]</scope>
    <source>
        <strain evidence="2">cv. G1812</strain>
    </source>
</reference>
<organism evidence="2 3">
    <name type="scientific">Triticum urartu</name>
    <name type="common">Red wild einkorn</name>
    <name type="synonym">Crithodium urartu</name>
    <dbReference type="NCBI Taxonomy" id="4572"/>
    <lineage>
        <taxon>Eukaryota</taxon>
        <taxon>Viridiplantae</taxon>
        <taxon>Streptophyta</taxon>
        <taxon>Embryophyta</taxon>
        <taxon>Tracheophyta</taxon>
        <taxon>Spermatophyta</taxon>
        <taxon>Magnoliopsida</taxon>
        <taxon>Liliopsida</taxon>
        <taxon>Poales</taxon>
        <taxon>Poaceae</taxon>
        <taxon>BOP clade</taxon>
        <taxon>Pooideae</taxon>
        <taxon>Triticodae</taxon>
        <taxon>Triticeae</taxon>
        <taxon>Triticinae</taxon>
        <taxon>Triticum</taxon>
    </lineage>
</organism>
<proteinExistence type="predicted"/>
<evidence type="ECO:0000256" key="1">
    <source>
        <dbReference type="SAM" id="MobiDB-lite"/>
    </source>
</evidence>
<dbReference type="Gramene" id="TuG1812G0200003396.01.T01">
    <property type="protein sequence ID" value="TuG1812G0200003396.01.T01"/>
    <property type="gene ID" value="TuG1812G0200003396.01"/>
</dbReference>
<evidence type="ECO:0000313" key="3">
    <source>
        <dbReference type="Proteomes" id="UP000015106"/>
    </source>
</evidence>
<reference evidence="3" key="1">
    <citation type="journal article" date="2013" name="Nature">
        <title>Draft genome of the wheat A-genome progenitor Triticum urartu.</title>
        <authorList>
            <person name="Ling H.Q."/>
            <person name="Zhao S."/>
            <person name="Liu D."/>
            <person name="Wang J."/>
            <person name="Sun H."/>
            <person name="Zhang C."/>
            <person name="Fan H."/>
            <person name="Li D."/>
            <person name="Dong L."/>
            <person name="Tao Y."/>
            <person name="Gao C."/>
            <person name="Wu H."/>
            <person name="Li Y."/>
            <person name="Cui Y."/>
            <person name="Guo X."/>
            <person name="Zheng S."/>
            <person name="Wang B."/>
            <person name="Yu K."/>
            <person name="Liang Q."/>
            <person name="Yang W."/>
            <person name="Lou X."/>
            <person name="Chen J."/>
            <person name="Feng M."/>
            <person name="Jian J."/>
            <person name="Zhang X."/>
            <person name="Luo G."/>
            <person name="Jiang Y."/>
            <person name="Liu J."/>
            <person name="Wang Z."/>
            <person name="Sha Y."/>
            <person name="Zhang B."/>
            <person name="Wu H."/>
            <person name="Tang D."/>
            <person name="Shen Q."/>
            <person name="Xue P."/>
            <person name="Zou S."/>
            <person name="Wang X."/>
            <person name="Liu X."/>
            <person name="Wang F."/>
            <person name="Yang Y."/>
            <person name="An X."/>
            <person name="Dong Z."/>
            <person name="Zhang K."/>
            <person name="Zhang X."/>
            <person name="Luo M.C."/>
            <person name="Dvorak J."/>
            <person name="Tong Y."/>
            <person name="Wang J."/>
            <person name="Yang H."/>
            <person name="Li Z."/>
            <person name="Wang D."/>
            <person name="Zhang A."/>
            <person name="Wang J."/>
        </authorList>
    </citation>
    <scope>NUCLEOTIDE SEQUENCE</scope>
    <source>
        <strain evidence="3">cv. G1812</strain>
    </source>
</reference>
<keyword evidence="3" id="KW-1185">Reference proteome</keyword>
<evidence type="ECO:0000313" key="2">
    <source>
        <dbReference type="EnsemblPlants" id="TuG1812G0200003396.01.T01"/>
    </source>
</evidence>
<accession>A0A8R7PFU8</accession>
<feature type="compositionally biased region" description="Low complexity" evidence="1">
    <location>
        <begin position="43"/>
        <end position="61"/>
    </location>
</feature>